<dbReference type="GO" id="GO:0034040">
    <property type="term" value="F:ATPase-coupled lipid transmembrane transporter activity"/>
    <property type="evidence" value="ECO:0007669"/>
    <property type="project" value="TreeGrafter"/>
</dbReference>
<keyword evidence="6" id="KW-0067">ATP-binding</keyword>
<evidence type="ECO:0000259" key="11">
    <source>
        <dbReference type="PROSITE" id="PS50929"/>
    </source>
</evidence>
<dbReference type="EMBL" id="ACDE02000023">
    <property type="protein sequence ID" value="EEO40978.1"/>
    <property type="molecule type" value="Genomic_DNA"/>
</dbReference>
<evidence type="ECO:0000313" key="12">
    <source>
        <dbReference type="EMBL" id="EEO40978.1"/>
    </source>
</evidence>
<comment type="subcellular location">
    <subcellularLocation>
        <location evidence="1">Cell membrane</location>
        <topology evidence="1">Multi-pass membrane protein</topology>
    </subcellularLocation>
</comment>
<dbReference type="SUPFAM" id="SSF90123">
    <property type="entry name" value="ABC transporter transmembrane region"/>
    <property type="match status" value="1"/>
</dbReference>
<feature type="transmembrane region" description="Helical" evidence="9">
    <location>
        <begin position="127"/>
        <end position="151"/>
    </location>
</feature>
<keyword evidence="3" id="KW-1003">Cell membrane</keyword>
<evidence type="ECO:0000256" key="6">
    <source>
        <dbReference type="ARBA" id="ARBA00022840"/>
    </source>
</evidence>
<dbReference type="InterPro" id="IPR039421">
    <property type="entry name" value="Type_1_exporter"/>
</dbReference>
<dbReference type="GO" id="GO:0140359">
    <property type="term" value="F:ABC-type transporter activity"/>
    <property type="evidence" value="ECO:0007669"/>
    <property type="project" value="InterPro"/>
</dbReference>
<organism evidence="12 13">
    <name type="scientific">Fusobacterium vincentii 4_1_13</name>
    <dbReference type="NCBI Taxonomy" id="469606"/>
    <lineage>
        <taxon>Bacteria</taxon>
        <taxon>Fusobacteriati</taxon>
        <taxon>Fusobacteriota</taxon>
        <taxon>Fusobacteriia</taxon>
        <taxon>Fusobacteriales</taxon>
        <taxon>Fusobacteriaceae</taxon>
        <taxon>Fusobacterium</taxon>
    </lineage>
</organism>
<evidence type="ECO:0000256" key="3">
    <source>
        <dbReference type="ARBA" id="ARBA00022475"/>
    </source>
</evidence>
<dbReference type="GO" id="GO:0016887">
    <property type="term" value="F:ATP hydrolysis activity"/>
    <property type="evidence" value="ECO:0007669"/>
    <property type="project" value="InterPro"/>
</dbReference>
<keyword evidence="7 9" id="KW-1133">Transmembrane helix</keyword>
<evidence type="ECO:0000259" key="10">
    <source>
        <dbReference type="PROSITE" id="PS50893"/>
    </source>
</evidence>
<keyword evidence="2" id="KW-0813">Transport</keyword>
<dbReference type="Gene3D" id="1.20.1560.10">
    <property type="entry name" value="ABC transporter type 1, transmembrane domain"/>
    <property type="match status" value="1"/>
</dbReference>
<gene>
    <name evidence="12" type="ORF">FSCG_01691</name>
</gene>
<dbReference type="GO" id="GO:0005524">
    <property type="term" value="F:ATP binding"/>
    <property type="evidence" value="ECO:0007669"/>
    <property type="project" value="UniProtKB-KW"/>
</dbReference>
<reference evidence="12 13" key="1">
    <citation type="submission" date="2011-10" db="EMBL/GenBank/DDBJ databases">
        <title>The Genome Sequence of Fusobacterium sp. 4_1_13.</title>
        <authorList>
            <consortium name="The Broad Institute Genome Sequencing Platform"/>
            <person name="Earl A."/>
            <person name="Ward D."/>
            <person name="Feldgarden M."/>
            <person name="Gevers D."/>
            <person name="Strauss J."/>
            <person name="Ambrose C."/>
            <person name="Allen-Vercoe E."/>
            <person name="Young S.K."/>
            <person name="Zeng Q."/>
            <person name="Gargeya S."/>
            <person name="Fitzgerald M."/>
            <person name="Haas B."/>
            <person name="Abouelleil A."/>
            <person name="Alvarado L."/>
            <person name="Arachchi H.M."/>
            <person name="Berlin A."/>
            <person name="Brown A."/>
            <person name="Chapman S.B."/>
            <person name="Chen Z."/>
            <person name="Dunbar C."/>
            <person name="Freedman E."/>
            <person name="Gearin G."/>
            <person name="Goldberg J."/>
            <person name="Griggs A."/>
            <person name="Gujja S."/>
            <person name="Heiman D."/>
            <person name="Howarth C."/>
            <person name="Larson L."/>
            <person name="Lui A."/>
            <person name="MacDonald P.J."/>
            <person name="Montmayeur A."/>
            <person name="Murphy C."/>
            <person name="Neiman D."/>
            <person name="Pearson M."/>
            <person name="Priest M."/>
            <person name="Roberts A."/>
            <person name="Saif S."/>
            <person name="Shea T."/>
            <person name="Shenoy N."/>
            <person name="Sisk P."/>
            <person name="Stolte C."/>
            <person name="Sykes S."/>
            <person name="Wortman J."/>
            <person name="Nusbaum C."/>
            <person name="Birren B."/>
        </authorList>
    </citation>
    <scope>NUCLEOTIDE SEQUENCE [LARGE SCALE GENOMIC DNA]</scope>
    <source>
        <strain evidence="12 13">4_1_13</strain>
    </source>
</reference>
<keyword evidence="8 9" id="KW-0472">Membrane</keyword>
<dbReference type="HOGENOM" id="CLU_000604_84_9_0"/>
<feature type="domain" description="ABC transmembrane type-1" evidence="11">
    <location>
        <begin position="19"/>
        <end position="300"/>
    </location>
</feature>
<dbReference type="InterPro" id="IPR036640">
    <property type="entry name" value="ABC1_TM_sf"/>
</dbReference>
<dbReference type="InterPro" id="IPR027417">
    <property type="entry name" value="P-loop_NTPase"/>
</dbReference>
<evidence type="ECO:0000256" key="7">
    <source>
        <dbReference type="ARBA" id="ARBA00022989"/>
    </source>
</evidence>
<evidence type="ECO:0000256" key="1">
    <source>
        <dbReference type="ARBA" id="ARBA00004651"/>
    </source>
</evidence>
<dbReference type="InterPro" id="IPR011527">
    <property type="entry name" value="ABC1_TM_dom"/>
</dbReference>
<dbReference type="InterPro" id="IPR003439">
    <property type="entry name" value="ABC_transporter-like_ATP-bd"/>
</dbReference>
<keyword evidence="4 9" id="KW-0812">Transmembrane</keyword>
<proteinExistence type="predicted"/>
<dbReference type="FunFam" id="3.40.50.300:FF:000854">
    <property type="entry name" value="Multidrug ABC transporter ATP-binding protein"/>
    <property type="match status" value="1"/>
</dbReference>
<name>A0A0M1VWG3_FUSVC</name>
<feature type="transmembrane region" description="Helical" evidence="9">
    <location>
        <begin position="21"/>
        <end position="46"/>
    </location>
</feature>
<dbReference type="PROSITE" id="PS50893">
    <property type="entry name" value="ABC_TRANSPORTER_2"/>
    <property type="match status" value="1"/>
</dbReference>
<dbReference type="InterPro" id="IPR003593">
    <property type="entry name" value="AAA+_ATPase"/>
</dbReference>
<evidence type="ECO:0000256" key="9">
    <source>
        <dbReference type="SAM" id="Phobius"/>
    </source>
</evidence>
<dbReference type="PANTHER" id="PTHR24221">
    <property type="entry name" value="ATP-BINDING CASSETTE SUB-FAMILY B"/>
    <property type="match status" value="1"/>
</dbReference>
<dbReference type="GO" id="GO:0005886">
    <property type="term" value="C:plasma membrane"/>
    <property type="evidence" value="ECO:0007669"/>
    <property type="project" value="UniProtKB-SubCell"/>
</dbReference>
<evidence type="ECO:0000256" key="4">
    <source>
        <dbReference type="ARBA" id="ARBA00022692"/>
    </source>
</evidence>
<feature type="transmembrane region" description="Helical" evidence="9">
    <location>
        <begin position="52"/>
        <end position="70"/>
    </location>
</feature>
<dbReference type="PANTHER" id="PTHR24221:SF654">
    <property type="entry name" value="ATP-BINDING CASSETTE SUB-FAMILY B MEMBER 6"/>
    <property type="match status" value="1"/>
</dbReference>
<feature type="transmembrane region" description="Helical" evidence="9">
    <location>
        <begin position="239"/>
        <end position="258"/>
    </location>
</feature>
<evidence type="ECO:0000256" key="8">
    <source>
        <dbReference type="ARBA" id="ARBA00023136"/>
    </source>
</evidence>
<evidence type="ECO:0000256" key="5">
    <source>
        <dbReference type="ARBA" id="ARBA00022741"/>
    </source>
</evidence>
<dbReference type="SMART" id="SM00382">
    <property type="entry name" value="AAA"/>
    <property type="match status" value="1"/>
</dbReference>
<dbReference type="Pfam" id="PF00664">
    <property type="entry name" value="ABC_membrane"/>
    <property type="match status" value="1"/>
</dbReference>
<evidence type="ECO:0008006" key="14">
    <source>
        <dbReference type="Google" id="ProtNLM"/>
    </source>
</evidence>
<dbReference type="RefSeq" id="WP_008803455.1">
    <property type="nucleotide sequence ID" value="NZ_KQ235738.1"/>
</dbReference>
<dbReference type="eggNOG" id="COG4988">
    <property type="taxonomic scope" value="Bacteria"/>
</dbReference>
<dbReference type="AlphaFoldDB" id="A0A0M1VWG3"/>
<keyword evidence="5" id="KW-0547">Nucleotide-binding</keyword>
<evidence type="ECO:0000256" key="2">
    <source>
        <dbReference type="ARBA" id="ARBA00022448"/>
    </source>
</evidence>
<comment type="caution">
    <text evidence="12">The sequence shown here is derived from an EMBL/GenBank/DDBJ whole genome shotgun (WGS) entry which is preliminary data.</text>
</comment>
<dbReference type="Gene3D" id="3.40.50.300">
    <property type="entry name" value="P-loop containing nucleotide triphosphate hydrolases"/>
    <property type="match status" value="1"/>
</dbReference>
<feature type="domain" description="ABC transporter" evidence="10">
    <location>
        <begin position="331"/>
        <end position="564"/>
    </location>
</feature>
<feature type="transmembrane region" description="Helical" evidence="9">
    <location>
        <begin position="264"/>
        <end position="286"/>
    </location>
</feature>
<feature type="transmembrane region" description="Helical" evidence="9">
    <location>
        <begin position="157"/>
        <end position="176"/>
    </location>
</feature>
<dbReference type="PROSITE" id="PS50929">
    <property type="entry name" value="ABC_TM1F"/>
    <property type="match status" value="1"/>
</dbReference>
<evidence type="ECO:0000313" key="13">
    <source>
        <dbReference type="Proteomes" id="UP000004925"/>
    </source>
</evidence>
<dbReference type="Pfam" id="PF00005">
    <property type="entry name" value="ABC_tran"/>
    <property type="match status" value="1"/>
</dbReference>
<sequence length="585" mass="66940">MIDKRLYNFSGNIKKYISITTFLSCVKLIANIFFYFIFAFLLVSLINRDFSFSYSYIIISILIIVFVRQFSTIKVAHMLGNLVVDVKRNLRKLIFEKTLKLGLAYSQLFKTQELIHLSVDNVEQLEVYFGGFLTQFYYCIVSSFILFFSIAYFNLKIAFILLGFSLAIPLSLYIILNKIKKIQKKYFAKYMNVGTLFLDSLQGLTTLKIYGTDEKREEEIAKMSEEFRIETMRVLKMQLLSIAAINWIIYAGTILAIVTSVKLFLNGSLGLFPMLFIFMLAPEFFIPMRTLTSLFHVAMTGVSAAENIISFVDSPERNNNGNKEFKNENEIKVSKLNFSYPDGTQSLKDIDMSFKKGNLTAVVGHSGCGKSTLVSVLSGELKSKENEIFVDDIDIQNIKIEDKIKNILKITHDSHIFSGTVRENLTMANENLSDETMIEVLKKVKLWDIFLKNKGLDTSLESQGKNLSGGQVQRVALARALLYDASVYIFDEATSNIDIESEEIILSIIYSLSKEKTVIYINHRLPAIKNADCIYVMDKGKIIESGEHIKLYAKKGLYYEMYRHQEELETYLTKRGENNEKSVNF</sequence>
<dbReference type="SUPFAM" id="SSF52540">
    <property type="entry name" value="P-loop containing nucleoside triphosphate hydrolases"/>
    <property type="match status" value="1"/>
</dbReference>
<dbReference type="Proteomes" id="UP000004925">
    <property type="component" value="Unassembled WGS sequence"/>
</dbReference>
<protein>
    <recommendedName>
        <fullName evidence="14">ABC transporter</fullName>
    </recommendedName>
</protein>
<accession>A0A0M1VWG3</accession>